<dbReference type="SUPFAM" id="SSF56300">
    <property type="entry name" value="Metallo-dependent phosphatases"/>
    <property type="match status" value="1"/>
</dbReference>
<feature type="region of interest" description="Disordered" evidence="1">
    <location>
        <begin position="318"/>
        <end position="343"/>
    </location>
</feature>
<evidence type="ECO:0000256" key="1">
    <source>
        <dbReference type="SAM" id="MobiDB-lite"/>
    </source>
</evidence>
<feature type="compositionally biased region" description="Basic and acidic residues" evidence="1">
    <location>
        <begin position="526"/>
        <end position="539"/>
    </location>
</feature>
<evidence type="ECO:0000313" key="4">
    <source>
        <dbReference type="EMBL" id="OBZ72369.1"/>
    </source>
</evidence>
<dbReference type="InterPro" id="IPR029052">
    <property type="entry name" value="Metallo-depent_PP-like"/>
</dbReference>
<feature type="signal peptide" evidence="2">
    <location>
        <begin position="1"/>
        <end position="18"/>
    </location>
</feature>
<dbReference type="GO" id="GO:0006798">
    <property type="term" value="P:polyphosphate catabolic process"/>
    <property type="evidence" value="ECO:0007669"/>
    <property type="project" value="TreeGrafter"/>
</dbReference>
<dbReference type="PANTHER" id="PTHR42850">
    <property type="entry name" value="METALLOPHOSPHOESTERASE"/>
    <property type="match status" value="1"/>
</dbReference>
<dbReference type="AlphaFoldDB" id="A0A1C7M7L1"/>
<evidence type="ECO:0000313" key="5">
    <source>
        <dbReference type="Proteomes" id="UP000092993"/>
    </source>
</evidence>
<dbReference type="OrthoDB" id="10267127at2759"/>
<dbReference type="Pfam" id="PF00149">
    <property type="entry name" value="Metallophos"/>
    <property type="match status" value="1"/>
</dbReference>
<evidence type="ECO:0000256" key="2">
    <source>
        <dbReference type="SAM" id="SignalP"/>
    </source>
</evidence>
<dbReference type="Proteomes" id="UP000092993">
    <property type="component" value="Unassembled WGS sequence"/>
</dbReference>
<feature type="compositionally biased region" description="Basic and acidic residues" evidence="1">
    <location>
        <begin position="318"/>
        <end position="327"/>
    </location>
</feature>
<comment type="caution">
    <text evidence="4">The sequence shown here is derived from an EMBL/GenBank/DDBJ whole genome shotgun (WGS) entry which is preliminary data.</text>
</comment>
<dbReference type="EMBL" id="LUGG01000009">
    <property type="protein sequence ID" value="OBZ72369.1"/>
    <property type="molecule type" value="Genomic_DNA"/>
</dbReference>
<feature type="region of interest" description="Disordered" evidence="1">
    <location>
        <begin position="526"/>
        <end position="554"/>
    </location>
</feature>
<dbReference type="STRING" id="5627.A0A1C7M7L1"/>
<dbReference type="InterPro" id="IPR050126">
    <property type="entry name" value="Ap4A_hydrolase"/>
</dbReference>
<dbReference type="InterPro" id="IPR004843">
    <property type="entry name" value="Calcineurin-like_PHP"/>
</dbReference>
<feature type="compositionally biased region" description="Acidic residues" evidence="1">
    <location>
        <begin position="540"/>
        <end position="554"/>
    </location>
</feature>
<feature type="chain" id="PRO_5008888979" description="Calcineurin-like phosphoesterase domain-containing protein" evidence="2">
    <location>
        <begin position="19"/>
        <end position="624"/>
    </location>
</feature>
<feature type="domain" description="Calcineurin-like phosphoesterase" evidence="3">
    <location>
        <begin position="67"/>
        <end position="184"/>
    </location>
</feature>
<dbReference type="PANTHER" id="PTHR42850:SF4">
    <property type="entry name" value="ZINC-DEPENDENT ENDOPOLYPHOSPHATASE"/>
    <property type="match status" value="1"/>
</dbReference>
<sequence length="624" mass="70031">MALSILILIILLLGLLDETNVFSAARSNVFSVHRKKKDKYQFPDFNKYKHTRTISKSDLGLDAPDKRVIVIGDIHGMNRSLHDLLSTLSVTESDTVLLTGDIVAKSTHAGSLAILDFLSQHNPDCASASGVDPNPKPKSRKAKAKAYTSASKRGRVYAVRGNHDQMVVQWRAWREWFEPQTLSFASSSPGLTTTAPSSCQADAGPPVNTGREFLALIEKEWLRERARDPTGGTDPDEWADVARKRAAGTWRAEWWRRIPQPGKGRAQKDWMMFRRPLWLSRDMTSAQAACLFMLPLVLHIPSQHFFIVHAGLLPLDPRRPSTDERQPLAHLPQLKSLDTTDQDDEYDDELDGAILLPPVSFHDVPAQSVLMRRVDQHFNESEEMLRMVQEKSVLRDVPHNRDPWAVLNMRGVRKNGKVTRLGDKGTPWSKIWNSQMKRCSGFDAVMDGSRASEELPTDVRVKTHRYAASGKADADDPTTPLPCHPSTVVYGHAASRGLDIKRWSVGLDTGCLYGRQLTALVLQRKRSLDSADETSRDPVWDEDDEDEDDDNIDEDVDEDEDAIQIWGLGGHLRFNPTGQRSQGDVTTRKRKAQRRSITFGTNTLTLGLSSSASNARRWPIFPDL</sequence>
<dbReference type="Gene3D" id="3.60.21.10">
    <property type="match status" value="1"/>
</dbReference>
<keyword evidence="5" id="KW-1185">Reference proteome</keyword>
<keyword evidence="2" id="KW-0732">Signal</keyword>
<proteinExistence type="predicted"/>
<gene>
    <name evidence="4" type="ORF">A0H81_07984</name>
</gene>
<reference evidence="4 5" key="1">
    <citation type="submission" date="2016-03" db="EMBL/GenBank/DDBJ databases">
        <title>Whole genome sequencing of Grifola frondosa 9006-11.</title>
        <authorList>
            <person name="Min B."/>
            <person name="Park H."/>
            <person name="Kim J.-G."/>
            <person name="Cho H."/>
            <person name="Oh Y.-L."/>
            <person name="Kong W.-S."/>
            <person name="Choi I.-G."/>
        </authorList>
    </citation>
    <scope>NUCLEOTIDE SEQUENCE [LARGE SCALE GENOMIC DNA]</scope>
    <source>
        <strain evidence="4 5">9006-11</strain>
    </source>
</reference>
<organism evidence="4 5">
    <name type="scientific">Grifola frondosa</name>
    <name type="common">Maitake</name>
    <name type="synonym">Polyporus frondosus</name>
    <dbReference type="NCBI Taxonomy" id="5627"/>
    <lineage>
        <taxon>Eukaryota</taxon>
        <taxon>Fungi</taxon>
        <taxon>Dikarya</taxon>
        <taxon>Basidiomycota</taxon>
        <taxon>Agaricomycotina</taxon>
        <taxon>Agaricomycetes</taxon>
        <taxon>Polyporales</taxon>
        <taxon>Grifolaceae</taxon>
        <taxon>Grifola</taxon>
    </lineage>
</organism>
<name>A0A1C7M7L1_GRIFR</name>
<dbReference type="GO" id="GO:0016791">
    <property type="term" value="F:phosphatase activity"/>
    <property type="evidence" value="ECO:0007669"/>
    <property type="project" value="TreeGrafter"/>
</dbReference>
<protein>
    <recommendedName>
        <fullName evidence="3">Calcineurin-like phosphoesterase domain-containing protein</fullName>
    </recommendedName>
</protein>
<accession>A0A1C7M7L1</accession>
<dbReference type="GO" id="GO:0005737">
    <property type="term" value="C:cytoplasm"/>
    <property type="evidence" value="ECO:0007669"/>
    <property type="project" value="TreeGrafter"/>
</dbReference>
<dbReference type="GO" id="GO:0000298">
    <property type="term" value="F:endopolyphosphatase activity"/>
    <property type="evidence" value="ECO:0007669"/>
    <property type="project" value="TreeGrafter"/>
</dbReference>
<dbReference type="OMA" id="TWRAEWW"/>
<evidence type="ECO:0000259" key="3">
    <source>
        <dbReference type="Pfam" id="PF00149"/>
    </source>
</evidence>